<protein>
    <submittedName>
        <fullName evidence="2">Uncharacterized protein</fullName>
    </submittedName>
</protein>
<reference evidence="2 3" key="1">
    <citation type="submission" date="2020-01" db="EMBL/GenBank/DDBJ databases">
        <authorList>
            <person name="Mishra B."/>
        </authorList>
    </citation>
    <scope>NUCLEOTIDE SEQUENCE [LARGE SCALE GENOMIC DNA]</scope>
</reference>
<name>A0A6D2JKQ2_9BRAS</name>
<evidence type="ECO:0000313" key="2">
    <source>
        <dbReference type="EMBL" id="CAA7037171.1"/>
    </source>
</evidence>
<dbReference type="EMBL" id="CACVBM020001172">
    <property type="protein sequence ID" value="CAA7037169.1"/>
    <property type="molecule type" value="Genomic_DNA"/>
</dbReference>
<organism evidence="2 3">
    <name type="scientific">Microthlaspi erraticum</name>
    <dbReference type="NCBI Taxonomy" id="1685480"/>
    <lineage>
        <taxon>Eukaryota</taxon>
        <taxon>Viridiplantae</taxon>
        <taxon>Streptophyta</taxon>
        <taxon>Embryophyta</taxon>
        <taxon>Tracheophyta</taxon>
        <taxon>Spermatophyta</taxon>
        <taxon>Magnoliopsida</taxon>
        <taxon>eudicotyledons</taxon>
        <taxon>Gunneridae</taxon>
        <taxon>Pentapetalae</taxon>
        <taxon>rosids</taxon>
        <taxon>malvids</taxon>
        <taxon>Brassicales</taxon>
        <taxon>Brassicaceae</taxon>
        <taxon>Coluteocarpeae</taxon>
        <taxon>Microthlaspi</taxon>
    </lineage>
</organism>
<sequence length="101" mass="10978">MQYLSKTRRIARALKPFPLLEADVRFVSHASHALDSTSSPNNRSPPASVFPGMVTCSQLYNQSATVGSMMLRSNFSSEAKHVENPTGLLNFSVMLSFGNGS</sequence>
<keyword evidence="3" id="KW-1185">Reference proteome</keyword>
<dbReference type="Proteomes" id="UP000467841">
    <property type="component" value="Unassembled WGS sequence"/>
</dbReference>
<accession>A0A6D2JKQ2</accession>
<gene>
    <name evidence="1" type="ORF">MERR_LOCUS24404</name>
    <name evidence="2" type="ORF">MERR_LOCUS24406</name>
</gene>
<evidence type="ECO:0000313" key="1">
    <source>
        <dbReference type="EMBL" id="CAA7037169.1"/>
    </source>
</evidence>
<evidence type="ECO:0000313" key="3">
    <source>
        <dbReference type="Proteomes" id="UP000467841"/>
    </source>
</evidence>
<dbReference type="AlphaFoldDB" id="A0A6D2JKQ2"/>
<proteinExistence type="predicted"/>
<dbReference type="EMBL" id="CACVBM020001172">
    <property type="protein sequence ID" value="CAA7037171.1"/>
    <property type="molecule type" value="Genomic_DNA"/>
</dbReference>